<keyword evidence="1" id="KW-1015">Disulfide bond</keyword>
<evidence type="ECO:0000256" key="1">
    <source>
        <dbReference type="ARBA" id="ARBA00023157"/>
    </source>
</evidence>
<dbReference type="InterPro" id="IPR011001">
    <property type="entry name" value="Saposin-like"/>
</dbReference>
<evidence type="ECO:0000256" key="2">
    <source>
        <dbReference type="SAM" id="SignalP"/>
    </source>
</evidence>
<proteinExistence type="predicted"/>
<dbReference type="SUPFAM" id="SSF47862">
    <property type="entry name" value="Saposin"/>
    <property type="match status" value="2"/>
</dbReference>
<dbReference type="Gene3D" id="1.10.225.10">
    <property type="entry name" value="Saposin-like"/>
    <property type="match status" value="2"/>
</dbReference>
<evidence type="ECO:0000313" key="4">
    <source>
        <dbReference type="EMBL" id="RRT74233.1"/>
    </source>
</evidence>
<keyword evidence="2" id="KW-0732">Signal</keyword>
<dbReference type="AlphaFoldDB" id="A0A427ADC3"/>
<dbReference type="PANTHER" id="PTHR11480">
    <property type="entry name" value="SAPOSIN-RELATED"/>
    <property type="match status" value="1"/>
</dbReference>
<dbReference type="PANTHER" id="PTHR11480:SF87">
    <property type="entry name" value="PROSAPOSIN-LIKE"/>
    <property type="match status" value="1"/>
</dbReference>
<protein>
    <recommendedName>
        <fullName evidence="3">Saposin B-type domain-containing protein</fullName>
    </recommendedName>
</protein>
<gene>
    <name evidence="4" type="ORF">B296_00030464</name>
</gene>
<dbReference type="InterPro" id="IPR051428">
    <property type="entry name" value="Sphingo_Act-Surfact_Prot"/>
</dbReference>
<feature type="domain" description="Saposin B-type" evidence="3">
    <location>
        <begin position="141"/>
        <end position="217"/>
    </location>
</feature>
<dbReference type="SMART" id="SM00741">
    <property type="entry name" value="SapB"/>
    <property type="match status" value="2"/>
</dbReference>
<reference evidence="4 5" key="1">
    <citation type="journal article" date="2014" name="Agronomy (Basel)">
        <title>A Draft Genome Sequence for Ensete ventricosum, the Drought-Tolerant Tree Against Hunger.</title>
        <authorList>
            <person name="Harrison J."/>
            <person name="Moore K.A."/>
            <person name="Paszkiewicz K."/>
            <person name="Jones T."/>
            <person name="Grant M."/>
            <person name="Ambacheew D."/>
            <person name="Muzemil S."/>
            <person name="Studholme D.J."/>
        </authorList>
    </citation>
    <scope>NUCLEOTIDE SEQUENCE [LARGE SCALE GENOMIC DNA]</scope>
</reference>
<dbReference type="InterPro" id="IPR008139">
    <property type="entry name" value="SaposinB_dom"/>
</dbReference>
<comment type="caution">
    <text evidence="4">The sequence shown here is derived from an EMBL/GenBank/DDBJ whole genome shotgun (WGS) entry which is preliminary data.</text>
</comment>
<accession>A0A427ADC3</accession>
<evidence type="ECO:0000313" key="5">
    <source>
        <dbReference type="Proteomes" id="UP000287651"/>
    </source>
</evidence>
<dbReference type="PROSITE" id="PS50015">
    <property type="entry name" value="SAP_B"/>
    <property type="match status" value="2"/>
</dbReference>
<feature type="domain" description="Saposin B-type" evidence="3">
    <location>
        <begin position="41"/>
        <end position="122"/>
    </location>
</feature>
<sequence>MEARTLSIFAILLIILADANAILGVDSLMDQGNMADNMNGKSNPCNSCLEASRHAQKSLYDLILFSDIRSLSSEACHILPSQLKNQCLDKSQAYIDQAQFFIQHLFHEGSLCNNTGLCLDESFSPDDNILTSLINESTEIGETTCYECSRAISNIIEGAQSTRVKKKMTELLVEQCEEQHRLSEKQCTLTVTKYGSRMMAKLVEIEATDLCHMMSLC</sequence>
<feature type="signal peptide" evidence="2">
    <location>
        <begin position="1"/>
        <end position="21"/>
    </location>
</feature>
<organism evidence="4 5">
    <name type="scientific">Ensete ventricosum</name>
    <name type="common">Abyssinian banana</name>
    <name type="synonym">Musa ensete</name>
    <dbReference type="NCBI Taxonomy" id="4639"/>
    <lineage>
        <taxon>Eukaryota</taxon>
        <taxon>Viridiplantae</taxon>
        <taxon>Streptophyta</taxon>
        <taxon>Embryophyta</taxon>
        <taxon>Tracheophyta</taxon>
        <taxon>Spermatophyta</taxon>
        <taxon>Magnoliopsida</taxon>
        <taxon>Liliopsida</taxon>
        <taxon>Zingiberales</taxon>
        <taxon>Musaceae</taxon>
        <taxon>Ensete</taxon>
    </lineage>
</organism>
<dbReference type="EMBL" id="AMZH03002837">
    <property type="protein sequence ID" value="RRT74233.1"/>
    <property type="molecule type" value="Genomic_DNA"/>
</dbReference>
<name>A0A427ADC3_ENSVE</name>
<dbReference type="Proteomes" id="UP000287651">
    <property type="component" value="Unassembled WGS sequence"/>
</dbReference>
<evidence type="ECO:0000259" key="3">
    <source>
        <dbReference type="PROSITE" id="PS50015"/>
    </source>
</evidence>
<feature type="chain" id="PRO_5019200741" description="Saposin B-type domain-containing protein" evidence="2">
    <location>
        <begin position="22"/>
        <end position="217"/>
    </location>
</feature>